<dbReference type="PRINTS" id="PR00151">
    <property type="entry name" value="PORPHBDMNASE"/>
</dbReference>
<organism evidence="10">
    <name type="scientific">uncultured marine thaumarchaeote AD1000_70_C10</name>
    <dbReference type="NCBI Taxonomy" id="1455933"/>
    <lineage>
        <taxon>Archaea</taxon>
        <taxon>Nitrososphaerota</taxon>
        <taxon>environmental samples</taxon>
    </lineage>
</organism>
<dbReference type="HAMAP" id="MF_00260">
    <property type="entry name" value="Porphobil_deam"/>
    <property type="match status" value="1"/>
</dbReference>
<keyword evidence="5 7" id="KW-0627">Porphyrin biosynthesis</keyword>
<evidence type="ECO:0000259" key="8">
    <source>
        <dbReference type="Pfam" id="PF01379"/>
    </source>
</evidence>
<dbReference type="EC" id="2.5.1.61" evidence="7"/>
<evidence type="ECO:0000256" key="4">
    <source>
        <dbReference type="ARBA" id="ARBA00022679"/>
    </source>
</evidence>
<accession>A0A075G1U3</accession>
<dbReference type="GO" id="GO:0006782">
    <property type="term" value="P:protoporphyrinogen IX biosynthetic process"/>
    <property type="evidence" value="ECO:0007669"/>
    <property type="project" value="UniProtKB-UniRule"/>
</dbReference>
<reference evidence="10" key="1">
    <citation type="journal article" date="2014" name="Genome Biol. Evol.">
        <title>Pangenome evidence for extensive interdomain horizontal transfer affecting lineage core and shell genes in uncultured planktonic thaumarchaeota and euryarchaeota.</title>
        <authorList>
            <person name="Deschamps P."/>
            <person name="Zivanovic Y."/>
            <person name="Moreira D."/>
            <person name="Rodriguez-Valera F."/>
            <person name="Lopez-Garcia P."/>
        </authorList>
    </citation>
    <scope>NUCLEOTIDE SEQUENCE</scope>
</reference>
<dbReference type="Gene3D" id="3.30.160.40">
    <property type="entry name" value="Porphobilinogen deaminase, C-terminal domain"/>
    <property type="match status" value="1"/>
</dbReference>
<comment type="catalytic activity">
    <reaction evidence="6 7">
        <text>4 porphobilinogen + H2O = hydroxymethylbilane + 4 NH4(+)</text>
        <dbReference type="Rhea" id="RHEA:13185"/>
        <dbReference type="ChEBI" id="CHEBI:15377"/>
        <dbReference type="ChEBI" id="CHEBI:28938"/>
        <dbReference type="ChEBI" id="CHEBI:57845"/>
        <dbReference type="ChEBI" id="CHEBI:58126"/>
        <dbReference type="EC" id="2.5.1.61"/>
    </reaction>
</comment>
<dbReference type="FunFam" id="3.40.190.10:FF:000086">
    <property type="entry name" value="Probable porphobilinogen deaminase"/>
    <property type="match status" value="1"/>
</dbReference>
<evidence type="ECO:0000256" key="7">
    <source>
        <dbReference type="HAMAP-Rule" id="MF_00260"/>
    </source>
</evidence>
<dbReference type="SUPFAM" id="SSF53850">
    <property type="entry name" value="Periplasmic binding protein-like II"/>
    <property type="match status" value="1"/>
</dbReference>
<evidence type="ECO:0000313" key="10">
    <source>
        <dbReference type="EMBL" id="AIE95812.1"/>
    </source>
</evidence>
<feature type="domain" description="Porphobilinogen deaminase C-terminal" evidence="9">
    <location>
        <begin position="222"/>
        <end position="290"/>
    </location>
</feature>
<dbReference type="InterPro" id="IPR036803">
    <property type="entry name" value="Porphobilinogen_deaminase_C_sf"/>
</dbReference>
<dbReference type="FunFam" id="3.40.190.10:FF:000005">
    <property type="entry name" value="Porphobilinogen deaminase"/>
    <property type="match status" value="1"/>
</dbReference>
<keyword evidence="4 7" id="KW-0808">Transferase</keyword>
<dbReference type="InterPro" id="IPR022418">
    <property type="entry name" value="Porphobilinogen_deaminase_C"/>
</dbReference>
<dbReference type="GO" id="GO:0005737">
    <property type="term" value="C:cytoplasm"/>
    <property type="evidence" value="ECO:0007669"/>
    <property type="project" value="UniProtKB-UniRule"/>
</dbReference>
<proteinExistence type="inferred from homology"/>
<feature type="modified residue" description="S-(dipyrrolylmethanemethyl)cysteine" evidence="7">
    <location>
        <position position="237"/>
    </location>
</feature>
<evidence type="ECO:0000256" key="6">
    <source>
        <dbReference type="ARBA" id="ARBA00048169"/>
    </source>
</evidence>
<comment type="miscellaneous">
    <text evidence="7">The porphobilinogen subunits are added to the dipyrromethane group.</text>
</comment>
<evidence type="ECO:0000256" key="5">
    <source>
        <dbReference type="ARBA" id="ARBA00023244"/>
    </source>
</evidence>
<dbReference type="AlphaFoldDB" id="A0A075G1U3"/>
<evidence type="ECO:0000259" key="9">
    <source>
        <dbReference type="Pfam" id="PF03900"/>
    </source>
</evidence>
<dbReference type="Gene3D" id="3.40.190.10">
    <property type="entry name" value="Periplasmic binding protein-like II"/>
    <property type="match status" value="2"/>
</dbReference>
<dbReference type="SUPFAM" id="SSF54782">
    <property type="entry name" value="Porphobilinogen deaminase (hydroxymethylbilane synthase), C-terminal domain"/>
    <property type="match status" value="1"/>
</dbReference>
<comment type="cofactor">
    <cofactor evidence="7">
        <name>dipyrromethane</name>
        <dbReference type="ChEBI" id="CHEBI:60342"/>
    </cofactor>
    <text evidence="7">Binds 1 dipyrromethane group covalently.</text>
</comment>
<evidence type="ECO:0000256" key="2">
    <source>
        <dbReference type="ARBA" id="ARBA00004735"/>
    </source>
</evidence>
<dbReference type="PANTHER" id="PTHR11557">
    <property type="entry name" value="PORPHOBILINOGEN DEAMINASE"/>
    <property type="match status" value="1"/>
</dbReference>
<protein>
    <recommendedName>
        <fullName evidence="7">Probable porphobilinogen deaminase</fullName>
        <shortName evidence="7">PBG</shortName>
        <ecNumber evidence="7">2.5.1.61</ecNumber>
    </recommendedName>
    <alternativeName>
        <fullName evidence="7">Hydroxymethylbilane synthase</fullName>
        <shortName evidence="7">HMBS</shortName>
    </alternativeName>
    <alternativeName>
        <fullName evidence="7">Pre-uroporphyrinogen synthase</fullName>
    </alternativeName>
</protein>
<dbReference type="PANTHER" id="PTHR11557:SF0">
    <property type="entry name" value="PORPHOBILINOGEN DEAMINASE"/>
    <property type="match status" value="1"/>
</dbReference>
<dbReference type="PIRSF" id="PIRSF001438">
    <property type="entry name" value="4pyrrol_synth_OHMeBilane_synth"/>
    <property type="match status" value="1"/>
</dbReference>
<comment type="function">
    <text evidence="1 7">Tetrapolymerization of the monopyrrole PBG into the hydroxymethylbilane pre-uroporphyrinogen in several discrete steps.</text>
</comment>
<dbReference type="Pfam" id="PF03900">
    <property type="entry name" value="Porphobil_deamC"/>
    <property type="match status" value="1"/>
</dbReference>
<name>A0A075G1U3_9ARCH</name>
<comment type="similarity">
    <text evidence="3 7">Belongs to the HMBS family.</text>
</comment>
<evidence type="ECO:0000256" key="3">
    <source>
        <dbReference type="ARBA" id="ARBA00005638"/>
    </source>
</evidence>
<gene>
    <name evidence="10" type="primary">HMBS</name>
    <name evidence="7 10" type="synonym">hemC</name>
</gene>
<comment type="pathway">
    <text evidence="2">Porphyrin-containing compound metabolism; protoporphyrin-IX biosynthesis; coproporphyrinogen-III from 5-aminolevulinate: step 2/4.</text>
</comment>
<dbReference type="EMBL" id="KF900462">
    <property type="protein sequence ID" value="AIE95812.1"/>
    <property type="molecule type" value="Genomic_DNA"/>
</dbReference>
<dbReference type="CDD" id="cd13644">
    <property type="entry name" value="PBP2_HemC_archaea"/>
    <property type="match status" value="1"/>
</dbReference>
<sequence length="311" mass="33913">MTFLVGTRGSKLSLAQTNWVISELKKENEGSEFEIKTITTKGDTDSRALFTIDQKGIFEKEIDKAVAEKEIDFAVHSLKDVPSDIAESLTIACIPTRESSNDVIITKDGSNLKTIQSGAVIGTSSLRRAVQVSRIRQDVVVKPVRGNIETRVNKVTDGKFDAVILAEAGISRLGLDVKHSVLPTKDFPPSPGQGALAIVCRADDEKTISMLKKIEDSKSRTEIEAERALSEYVESGCRFPVGALATSDSNMLKLTVSAYSVDGKKAITLERTGDISKPKDLGKDIGEELQKTGIAEIASNWRESLDEWNKK</sequence>
<evidence type="ECO:0000256" key="1">
    <source>
        <dbReference type="ARBA" id="ARBA00002869"/>
    </source>
</evidence>
<dbReference type="InterPro" id="IPR000860">
    <property type="entry name" value="HemC"/>
</dbReference>
<dbReference type="InterPro" id="IPR022417">
    <property type="entry name" value="Porphobilin_deaminase_N"/>
</dbReference>
<dbReference type="NCBIfam" id="TIGR00212">
    <property type="entry name" value="hemC"/>
    <property type="match status" value="1"/>
</dbReference>
<feature type="domain" description="Porphobilinogen deaminase N-terminal" evidence="8">
    <location>
        <begin position="4"/>
        <end position="207"/>
    </location>
</feature>
<dbReference type="Pfam" id="PF01379">
    <property type="entry name" value="Porphobil_deam"/>
    <property type="match status" value="1"/>
</dbReference>
<dbReference type="GO" id="GO:0004418">
    <property type="term" value="F:hydroxymethylbilane synthase activity"/>
    <property type="evidence" value="ECO:0007669"/>
    <property type="project" value="UniProtKB-UniRule"/>
</dbReference>